<comment type="caution">
    <text evidence="1">The sequence shown here is derived from an EMBL/GenBank/DDBJ whole genome shotgun (WGS) entry which is preliminary data.</text>
</comment>
<proteinExistence type="predicted"/>
<name>A0AA88DF71_FICCA</name>
<dbReference type="GO" id="GO:0003676">
    <property type="term" value="F:nucleic acid binding"/>
    <property type="evidence" value="ECO:0007669"/>
    <property type="project" value="InterPro"/>
</dbReference>
<dbReference type="Proteomes" id="UP001187192">
    <property type="component" value="Unassembled WGS sequence"/>
</dbReference>
<dbReference type="InterPro" id="IPR036397">
    <property type="entry name" value="RNaseH_sf"/>
</dbReference>
<sequence length="121" mass="13589">MKNSISDLIILKHFNIVNRIGRPLDIIKVQWKAPISSWIKINTDGAANGSLGLAGCGGIFRTYMGFCNECFCKSLEIMIAYEAELLGVTIAFEFAQHYKWEGNQVADRLVVHAINLEDIVW</sequence>
<dbReference type="InterPro" id="IPR053151">
    <property type="entry name" value="RNase_H-like"/>
</dbReference>
<protein>
    <recommendedName>
        <fullName evidence="3">RNase H type-1 domain-containing protein</fullName>
    </recommendedName>
</protein>
<evidence type="ECO:0000313" key="2">
    <source>
        <dbReference type="Proteomes" id="UP001187192"/>
    </source>
</evidence>
<accession>A0AA88DF71</accession>
<organism evidence="1 2">
    <name type="scientific">Ficus carica</name>
    <name type="common">Common fig</name>
    <dbReference type="NCBI Taxonomy" id="3494"/>
    <lineage>
        <taxon>Eukaryota</taxon>
        <taxon>Viridiplantae</taxon>
        <taxon>Streptophyta</taxon>
        <taxon>Embryophyta</taxon>
        <taxon>Tracheophyta</taxon>
        <taxon>Spermatophyta</taxon>
        <taxon>Magnoliopsida</taxon>
        <taxon>eudicotyledons</taxon>
        <taxon>Gunneridae</taxon>
        <taxon>Pentapetalae</taxon>
        <taxon>rosids</taxon>
        <taxon>fabids</taxon>
        <taxon>Rosales</taxon>
        <taxon>Moraceae</taxon>
        <taxon>Ficeae</taxon>
        <taxon>Ficus</taxon>
    </lineage>
</organism>
<dbReference type="AlphaFoldDB" id="A0AA88DF71"/>
<dbReference type="InterPro" id="IPR012337">
    <property type="entry name" value="RNaseH-like_sf"/>
</dbReference>
<gene>
    <name evidence="1" type="ORF">TIFTF001_023284</name>
</gene>
<dbReference type="SUPFAM" id="SSF53098">
    <property type="entry name" value="Ribonuclease H-like"/>
    <property type="match status" value="1"/>
</dbReference>
<dbReference type="PANTHER" id="PTHR47723:SF23">
    <property type="entry name" value="REVERSE TRANSCRIPTASE-LIKE PROTEIN"/>
    <property type="match status" value="1"/>
</dbReference>
<dbReference type="PANTHER" id="PTHR47723">
    <property type="entry name" value="OS05G0353850 PROTEIN"/>
    <property type="match status" value="1"/>
</dbReference>
<evidence type="ECO:0008006" key="3">
    <source>
        <dbReference type="Google" id="ProtNLM"/>
    </source>
</evidence>
<dbReference type="EMBL" id="BTGU01000049">
    <property type="protein sequence ID" value="GMN54146.1"/>
    <property type="molecule type" value="Genomic_DNA"/>
</dbReference>
<reference evidence="1" key="1">
    <citation type="submission" date="2023-07" db="EMBL/GenBank/DDBJ databases">
        <title>draft genome sequence of fig (Ficus carica).</title>
        <authorList>
            <person name="Takahashi T."/>
            <person name="Nishimura K."/>
        </authorList>
    </citation>
    <scope>NUCLEOTIDE SEQUENCE</scope>
</reference>
<keyword evidence="2" id="KW-1185">Reference proteome</keyword>
<evidence type="ECO:0000313" key="1">
    <source>
        <dbReference type="EMBL" id="GMN54146.1"/>
    </source>
</evidence>
<dbReference type="Gene3D" id="3.30.420.10">
    <property type="entry name" value="Ribonuclease H-like superfamily/Ribonuclease H"/>
    <property type="match status" value="1"/>
</dbReference>